<dbReference type="Pfam" id="PF02518">
    <property type="entry name" value="HATPase_c"/>
    <property type="match status" value="1"/>
</dbReference>
<reference evidence="17" key="1">
    <citation type="journal article" date="2019" name="Genome Announc.">
        <title>Draft Genome Sequence of Pseudoalteromonas piscicida Strain 36Y ROTHPW, an Hypersaline Seawater Isolate from the South Coast of Sonora, Mexico.</title>
        <authorList>
            <person name="Sanchez-Diaz R."/>
            <person name="Molina-Garza Z.J."/>
            <person name="Cruz-Suarez L.E."/>
            <person name="Selvin J."/>
            <person name="Kiran G.S."/>
            <person name="Ibarra-Gamez J.C."/>
            <person name="Gomez-Gil B."/>
            <person name="Galaviz-Silva L."/>
        </authorList>
    </citation>
    <scope>NUCLEOTIDE SEQUENCE [LARGE SCALE GENOMIC DNA]</scope>
    <source>
        <strain evidence="17">36Y_RITHPW</strain>
    </source>
</reference>
<dbReference type="Gene3D" id="3.30.450.20">
    <property type="entry name" value="PAS domain"/>
    <property type="match status" value="2"/>
</dbReference>
<keyword evidence="12" id="KW-0902">Two-component regulatory system</keyword>
<dbReference type="GO" id="GO:0005524">
    <property type="term" value="F:ATP binding"/>
    <property type="evidence" value="ECO:0007669"/>
    <property type="project" value="UniProtKB-KW"/>
</dbReference>
<dbReference type="GO" id="GO:0000155">
    <property type="term" value="F:phosphorelay sensor kinase activity"/>
    <property type="evidence" value="ECO:0007669"/>
    <property type="project" value="InterPro"/>
</dbReference>
<dbReference type="SUPFAM" id="SSF55874">
    <property type="entry name" value="ATPase domain of HSP90 chaperone/DNA topoisomerase II/histidine kinase"/>
    <property type="match status" value="1"/>
</dbReference>
<dbReference type="PROSITE" id="PS50109">
    <property type="entry name" value="HIS_KIN"/>
    <property type="match status" value="1"/>
</dbReference>
<dbReference type="PANTHER" id="PTHR43065">
    <property type="entry name" value="SENSOR HISTIDINE KINASE"/>
    <property type="match status" value="1"/>
</dbReference>
<evidence type="ECO:0000256" key="5">
    <source>
        <dbReference type="ARBA" id="ARBA00022553"/>
    </source>
</evidence>
<keyword evidence="11 14" id="KW-1133">Transmembrane helix</keyword>
<evidence type="ECO:0000256" key="8">
    <source>
        <dbReference type="ARBA" id="ARBA00022741"/>
    </source>
</evidence>
<evidence type="ECO:0000256" key="7">
    <source>
        <dbReference type="ARBA" id="ARBA00022692"/>
    </source>
</evidence>
<dbReference type="SMART" id="SM00387">
    <property type="entry name" value="HATPase_c"/>
    <property type="match status" value="1"/>
</dbReference>
<keyword evidence="10" id="KW-0067">ATP-binding</keyword>
<evidence type="ECO:0000256" key="1">
    <source>
        <dbReference type="ARBA" id="ARBA00000085"/>
    </source>
</evidence>
<accession>A0A2A5JTW9</accession>
<dbReference type="InterPro" id="IPR003661">
    <property type="entry name" value="HisK_dim/P_dom"/>
</dbReference>
<dbReference type="SUPFAM" id="SSF47384">
    <property type="entry name" value="Homodimeric domain of signal transducing histidine kinase"/>
    <property type="match status" value="1"/>
</dbReference>
<dbReference type="Gene3D" id="3.30.565.10">
    <property type="entry name" value="Histidine kinase-like ATPase, C-terminal domain"/>
    <property type="match status" value="1"/>
</dbReference>
<evidence type="ECO:0000256" key="3">
    <source>
        <dbReference type="ARBA" id="ARBA00012438"/>
    </source>
</evidence>
<gene>
    <name evidence="16" type="ORF">CEX98_05330</name>
</gene>
<comment type="subcellular location">
    <subcellularLocation>
        <location evidence="2">Cell membrane</location>
        <topology evidence="2">Multi-pass membrane protein</topology>
    </subcellularLocation>
</comment>
<dbReference type="InterPro" id="IPR005467">
    <property type="entry name" value="His_kinase_dom"/>
</dbReference>
<organism evidence="16 17">
    <name type="scientific">Pseudoalteromonas piscicida</name>
    <dbReference type="NCBI Taxonomy" id="43662"/>
    <lineage>
        <taxon>Bacteria</taxon>
        <taxon>Pseudomonadati</taxon>
        <taxon>Pseudomonadota</taxon>
        <taxon>Gammaproteobacteria</taxon>
        <taxon>Alteromonadales</taxon>
        <taxon>Pseudoalteromonadaceae</taxon>
        <taxon>Pseudoalteromonas</taxon>
    </lineage>
</organism>
<feature type="transmembrane region" description="Helical" evidence="14">
    <location>
        <begin position="289"/>
        <end position="310"/>
    </location>
</feature>
<dbReference type="PANTHER" id="PTHR43065:SF46">
    <property type="entry name" value="C4-DICARBOXYLATE TRANSPORT SENSOR PROTEIN DCTB"/>
    <property type="match status" value="1"/>
</dbReference>
<dbReference type="Pfam" id="PF02743">
    <property type="entry name" value="dCache_1"/>
    <property type="match status" value="1"/>
</dbReference>
<keyword evidence="5" id="KW-0597">Phosphoprotein</keyword>
<dbReference type="InterPro" id="IPR017055">
    <property type="entry name" value="Sig_transdc_His_kinase_DctB"/>
</dbReference>
<dbReference type="SUPFAM" id="SSF103190">
    <property type="entry name" value="Sensory domain-like"/>
    <property type="match status" value="1"/>
</dbReference>
<keyword evidence="13 14" id="KW-0472">Membrane</keyword>
<dbReference type="InterPro" id="IPR004358">
    <property type="entry name" value="Sig_transdc_His_kin-like_C"/>
</dbReference>
<keyword evidence="4" id="KW-1003">Cell membrane</keyword>
<dbReference type="InterPro" id="IPR036890">
    <property type="entry name" value="HATPase_C_sf"/>
</dbReference>
<evidence type="ECO:0000256" key="14">
    <source>
        <dbReference type="SAM" id="Phobius"/>
    </source>
</evidence>
<evidence type="ECO:0000256" key="6">
    <source>
        <dbReference type="ARBA" id="ARBA00022679"/>
    </source>
</evidence>
<dbReference type="SMART" id="SM00388">
    <property type="entry name" value="HisKA"/>
    <property type="match status" value="1"/>
</dbReference>
<feature type="transmembrane region" description="Helical" evidence="14">
    <location>
        <begin position="9"/>
        <end position="26"/>
    </location>
</feature>
<dbReference type="AlphaFoldDB" id="A0A2A5JTW9"/>
<dbReference type="Proteomes" id="UP000228621">
    <property type="component" value="Unassembled WGS sequence"/>
</dbReference>
<keyword evidence="7 14" id="KW-0812">Transmembrane</keyword>
<comment type="caution">
    <text evidence="16">The sequence shown here is derived from an EMBL/GenBank/DDBJ whole genome shotgun (WGS) entry which is preliminary data.</text>
</comment>
<protein>
    <recommendedName>
        <fullName evidence="3">histidine kinase</fullName>
        <ecNumber evidence="3">2.7.13.3</ecNumber>
    </recommendedName>
</protein>
<evidence type="ECO:0000256" key="4">
    <source>
        <dbReference type="ARBA" id="ARBA00022475"/>
    </source>
</evidence>
<evidence type="ECO:0000313" key="17">
    <source>
        <dbReference type="Proteomes" id="UP000228621"/>
    </source>
</evidence>
<keyword evidence="17" id="KW-1185">Reference proteome</keyword>
<dbReference type="EC" id="2.7.13.3" evidence="3"/>
<evidence type="ECO:0000256" key="10">
    <source>
        <dbReference type="ARBA" id="ARBA00022840"/>
    </source>
</evidence>
<keyword evidence="8" id="KW-0547">Nucleotide-binding</keyword>
<dbReference type="InterPro" id="IPR003594">
    <property type="entry name" value="HATPase_dom"/>
</dbReference>
<dbReference type="Gene3D" id="1.10.287.130">
    <property type="match status" value="1"/>
</dbReference>
<sequence length="573" mass="64363">MSHKFSVKILIYLFLLFCGLWASYLFNVNQDEQRILAQTQHNLRKLNDYIQTEFSRYQAIQTQLSLSTLVQSGLQSMDSVTATELDRYLQDIQISSGASDVYLLNLQGTVIASSNWDQPHSYKGNNFAFRPYFYETLKGNEHVSFALGLRSKTRGFYFAKSVYKNDRLVGVVVMKVNASKFESDKAQLDTGMHSHFLIVDNNHIVLASDVEQWRLASLGQLAASKRKAIIASRQFENAPLLSIEWQLLSPQRVKISTHSSEALMQQLPLNQQYTLYLLHEVAPIKAAQWSRLGVTALILIIIFFIVEYTLSKLTGYRQLLYSQRSLEVEVACRRQELEQAQDALIRAAKLATIGQLSASINHEINQPLSAMSAYVASAKRLAQKGESGKVVENMLLIQSLIARVHKIVAQLKSFSQHHQNKMLIANLQHSVDNALVIVGPELKRYGVVVTCHGLECKVWVDPFKFEQVLVNIISNACQAMVAQDDKRIEICAVNHEVKIQLSIIDSGEGIKQHALSTIFEPFYTTKSGNGLGLGLSISKQIIESFQGNLSAHNHPQGGAEFLISLHTKNPHHD</sequence>
<dbReference type="EMBL" id="NKHF01000024">
    <property type="protein sequence ID" value="PCK32816.1"/>
    <property type="molecule type" value="Genomic_DNA"/>
</dbReference>
<dbReference type="PRINTS" id="PR00344">
    <property type="entry name" value="BCTRLSENSOR"/>
</dbReference>
<dbReference type="PIRSF" id="PIRSF036431">
    <property type="entry name" value="STHK_DctB"/>
    <property type="match status" value="1"/>
</dbReference>
<evidence type="ECO:0000256" key="13">
    <source>
        <dbReference type="ARBA" id="ARBA00023136"/>
    </source>
</evidence>
<feature type="domain" description="Histidine kinase" evidence="15">
    <location>
        <begin position="359"/>
        <end position="569"/>
    </location>
</feature>
<dbReference type="InterPro" id="IPR029151">
    <property type="entry name" value="Sensor-like_sf"/>
</dbReference>
<dbReference type="CDD" id="cd00075">
    <property type="entry name" value="HATPase"/>
    <property type="match status" value="1"/>
</dbReference>
<dbReference type="CDD" id="cd00082">
    <property type="entry name" value="HisKA"/>
    <property type="match status" value="1"/>
</dbReference>
<dbReference type="OrthoDB" id="9772100at2"/>
<evidence type="ECO:0000256" key="2">
    <source>
        <dbReference type="ARBA" id="ARBA00004651"/>
    </source>
</evidence>
<keyword evidence="6" id="KW-0808">Transferase</keyword>
<evidence type="ECO:0000256" key="11">
    <source>
        <dbReference type="ARBA" id="ARBA00022989"/>
    </source>
</evidence>
<comment type="catalytic activity">
    <reaction evidence="1">
        <text>ATP + protein L-histidine = ADP + protein N-phospho-L-histidine.</text>
        <dbReference type="EC" id="2.7.13.3"/>
    </reaction>
</comment>
<dbReference type="InterPro" id="IPR036097">
    <property type="entry name" value="HisK_dim/P_sf"/>
</dbReference>
<dbReference type="RefSeq" id="WP_099641079.1">
    <property type="nucleotide sequence ID" value="NZ_NKHF01000024.1"/>
</dbReference>
<name>A0A2A5JTW9_PSEO7</name>
<keyword evidence="9 16" id="KW-0418">Kinase</keyword>
<evidence type="ECO:0000313" key="16">
    <source>
        <dbReference type="EMBL" id="PCK32816.1"/>
    </source>
</evidence>
<evidence type="ECO:0000259" key="15">
    <source>
        <dbReference type="PROSITE" id="PS50109"/>
    </source>
</evidence>
<evidence type="ECO:0000256" key="12">
    <source>
        <dbReference type="ARBA" id="ARBA00023012"/>
    </source>
</evidence>
<dbReference type="InterPro" id="IPR033479">
    <property type="entry name" value="dCache_1"/>
</dbReference>
<proteinExistence type="predicted"/>
<dbReference type="GO" id="GO:0005886">
    <property type="term" value="C:plasma membrane"/>
    <property type="evidence" value="ECO:0007669"/>
    <property type="project" value="UniProtKB-SubCell"/>
</dbReference>
<evidence type="ECO:0000256" key="9">
    <source>
        <dbReference type="ARBA" id="ARBA00022777"/>
    </source>
</evidence>